<accession>A0A9X1HLM3</accession>
<dbReference type="RefSeq" id="WP_225696359.1">
    <property type="nucleotide sequence ID" value="NZ_JAIXNE010000001.1"/>
</dbReference>
<dbReference type="Gene3D" id="3.30.450.40">
    <property type="match status" value="1"/>
</dbReference>
<feature type="region of interest" description="Disordered" evidence="1">
    <location>
        <begin position="524"/>
        <end position="546"/>
    </location>
</feature>
<evidence type="ECO:0000313" key="4">
    <source>
        <dbReference type="EMBL" id="MCA6073240.1"/>
    </source>
</evidence>
<feature type="transmembrane region" description="Helical" evidence="2">
    <location>
        <begin position="189"/>
        <end position="210"/>
    </location>
</feature>
<dbReference type="Pfam" id="PF13185">
    <property type="entry name" value="GAF_2"/>
    <property type="match status" value="1"/>
</dbReference>
<feature type="transmembrane region" description="Helical" evidence="2">
    <location>
        <begin position="15"/>
        <end position="36"/>
    </location>
</feature>
<keyword evidence="5" id="KW-1185">Reference proteome</keyword>
<evidence type="ECO:0000259" key="3">
    <source>
        <dbReference type="SMART" id="SM00065"/>
    </source>
</evidence>
<evidence type="ECO:0000256" key="1">
    <source>
        <dbReference type="SAM" id="MobiDB-lite"/>
    </source>
</evidence>
<dbReference type="InterPro" id="IPR003018">
    <property type="entry name" value="GAF"/>
</dbReference>
<dbReference type="EMBL" id="JAIXNE010000001">
    <property type="protein sequence ID" value="MCA6073240.1"/>
    <property type="molecule type" value="Genomic_DNA"/>
</dbReference>
<reference evidence="4" key="1">
    <citation type="submission" date="2021-09" db="EMBL/GenBank/DDBJ databases">
        <title>Fulvivirga sp. isolated from coastal sediment.</title>
        <authorList>
            <person name="Yu H."/>
        </authorList>
    </citation>
    <scope>NUCLEOTIDE SEQUENCE</scope>
    <source>
        <strain evidence="4">1062</strain>
    </source>
</reference>
<proteinExistence type="predicted"/>
<feature type="domain" description="GAF" evidence="3">
    <location>
        <begin position="333"/>
        <end position="479"/>
    </location>
</feature>
<sequence>MILSFFKRLFRSENMIQVGIALVVILILHNFVVALISRDALTERNDFIKQRQAILAQIDQIGTNVNLIDLGFRGYHMIPKENFKNPLEIAREQHNANMDSLQSQMKSLGYSNMDSIGMVDRWVKEYFALADRGVMFISEGQPEEAVDLFANDPGYDLWAKYFKVQTSMRLFLEQLENENYSRYQRITQYAFFAQLLLVCMGCMMLGIMVYRLSKSRKKIQNLFSRIKESNQQYVFNDGSNSDVNENNETVISRLIDNLRHAAEFIQSITSGNLDVEWKGMSRENRNLNTETIAGELISMRDQMVKVKENEGNRIWVSEGISTFSEVIRKNQDDLVEMSDRLLASLVKYLKANQGALFFLNEDEGEAMLELVSCFAYDKKKFVEKKVPVDVGLLGQAFLEGETILLKEIPQNYINITSGLGEAVPNTLIMIPLIFNEETVGVLEIASLKPFTKIHLELLEKISEIVASAVITSQNAVKMQRLLQTANQNTEEMQAQEEEMRQNMEELQATQEELARKEAELQKRIDELEAEQKPKSAKSRSKIETGS</sequence>
<evidence type="ECO:0000256" key="2">
    <source>
        <dbReference type="SAM" id="Phobius"/>
    </source>
</evidence>
<dbReference type="Proteomes" id="UP001139409">
    <property type="component" value="Unassembled WGS sequence"/>
</dbReference>
<name>A0A9X1HLM3_9BACT</name>
<comment type="caution">
    <text evidence="4">The sequence shown here is derived from an EMBL/GenBank/DDBJ whole genome shotgun (WGS) entry which is preliminary data.</text>
</comment>
<feature type="compositionally biased region" description="Basic and acidic residues" evidence="1">
    <location>
        <begin position="524"/>
        <end position="533"/>
    </location>
</feature>
<keyword evidence="2" id="KW-0472">Membrane</keyword>
<dbReference type="AlphaFoldDB" id="A0A9X1HLM3"/>
<keyword evidence="2" id="KW-1133">Transmembrane helix</keyword>
<dbReference type="InterPro" id="IPR029016">
    <property type="entry name" value="GAF-like_dom_sf"/>
</dbReference>
<organism evidence="4 5">
    <name type="scientific">Fulvivirga sedimenti</name>
    <dbReference type="NCBI Taxonomy" id="2879465"/>
    <lineage>
        <taxon>Bacteria</taxon>
        <taxon>Pseudomonadati</taxon>
        <taxon>Bacteroidota</taxon>
        <taxon>Cytophagia</taxon>
        <taxon>Cytophagales</taxon>
        <taxon>Fulvivirgaceae</taxon>
        <taxon>Fulvivirga</taxon>
    </lineage>
</organism>
<keyword evidence="2" id="KW-0812">Transmembrane</keyword>
<gene>
    <name evidence="4" type="ORF">LDX50_00080</name>
</gene>
<dbReference type="SMART" id="SM00065">
    <property type="entry name" value="GAF"/>
    <property type="match status" value="1"/>
</dbReference>
<feature type="region of interest" description="Disordered" evidence="1">
    <location>
        <begin position="489"/>
        <end position="511"/>
    </location>
</feature>
<dbReference type="SUPFAM" id="SSF55781">
    <property type="entry name" value="GAF domain-like"/>
    <property type="match status" value="1"/>
</dbReference>
<evidence type="ECO:0000313" key="5">
    <source>
        <dbReference type="Proteomes" id="UP001139409"/>
    </source>
</evidence>
<protein>
    <submittedName>
        <fullName evidence="4">GAF domain-containing protein</fullName>
    </submittedName>
</protein>